<dbReference type="CDD" id="cd00090">
    <property type="entry name" value="HTH_ARSR"/>
    <property type="match status" value="1"/>
</dbReference>
<dbReference type="InterPro" id="IPR051011">
    <property type="entry name" value="Metal_resp_trans_reg"/>
</dbReference>
<dbReference type="InterPro" id="IPR036388">
    <property type="entry name" value="WH-like_DNA-bd_sf"/>
</dbReference>
<dbReference type="GO" id="GO:0003700">
    <property type="term" value="F:DNA-binding transcription factor activity"/>
    <property type="evidence" value="ECO:0007669"/>
    <property type="project" value="InterPro"/>
</dbReference>
<dbReference type="InterPro" id="IPR036390">
    <property type="entry name" value="WH_DNA-bd_sf"/>
</dbReference>
<dbReference type="GO" id="GO:0003677">
    <property type="term" value="F:DNA binding"/>
    <property type="evidence" value="ECO:0007669"/>
    <property type="project" value="UniProtKB-KW"/>
</dbReference>
<keyword evidence="6" id="KW-1185">Reference proteome</keyword>
<evidence type="ECO:0000256" key="1">
    <source>
        <dbReference type="ARBA" id="ARBA00023015"/>
    </source>
</evidence>
<keyword evidence="2" id="KW-0238">DNA-binding</keyword>
<keyword evidence="3" id="KW-0804">Transcription</keyword>
<dbReference type="RefSeq" id="WP_067551720.1">
    <property type="nucleotide sequence ID" value="NZ_CP016895.1"/>
</dbReference>
<name>A0A1B2LW72_9GAMM</name>
<dbReference type="SMART" id="SM00418">
    <property type="entry name" value="HTH_ARSR"/>
    <property type="match status" value="1"/>
</dbReference>
<dbReference type="Proteomes" id="UP000093391">
    <property type="component" value="Chromosome"/>
</dbReference>
<evidence type="ECO:0000313" key="5">
    <source>
        <dbReference type="EMBL" id="AOA57177.1"/>
    </source>
</evidence>
<sequence length="107" mass="12336">MEKATASMNINFEQVPTVTACLKVLANPDRLKILCALMAQELHVQEIESYTDIHQPTLSQQLGILRQAEMVSTRREGKQIYYQVSDQKVLDLMQTLYRLYCQYPDSP</sequence>
<organism evidence="5 6">
    <name type="scientific">Acinetobacter larvae</name>
    <dbReference type="NCBI Taxonomy" id="1789224"/>
    <lineage>
        <taxon>Bacteria</taxon>
        <taxon>Pseudomonadati</taxon>
        <taxon>Pseudomonadota</taxon>
        <taxon>Gammaproteobacteria</taxon>
        <taxon>Moraxellales</taxon>
        <taxon>Moraxellaceae</taxon>
        <taxon>Acinetobacter</taxon>
    </lineage>
</organism>
<gene>
    <name evidence="5" type="ORF">BFG52_01625</name>
</gene>
<accession>A0A1B2LW72</accession>
<keyword evidence="1" id="KW-0805">Transcription regulation</keyword>
<dbReference type="InterPro" id="IPR001845">
    <property type="entry name" value="HTH_ArsR_DNA-bd_dom"/>
</dbReference>
<protein>
    <submittedName>
        <fullName evidence="5">Transcriptional regulator</fullName>
    </submittedName>
</protein>
<dbReference type="InterPro" id="IPR011991">
    <property type="entry name" value="ArsR-like_HTH"/>
</dbReference>
<dbReference type="Gene3D" id="1.10.10.10">
    <property type="entry name" value="Winged helix-like DNA-binding domain superfamily/Winged helix DNA-binding domain"/>
    <property type="match status" value="1"/>
</dbReference>
<dbReference type="AlphaFoldDB" id="A0A1B2LW72"/>
<reference evidence="5 6" key="1">
    <citation type="submission" date="2016-08" db="EMBL/GenBank/DDBJ databases">
        <authorList>
            <person name="Seilhamer J.J."/>
        </authorList>
    </citation>
    <scope>NUCLEOTIDE SEQUENCE [LARGE SCALE GENOMIC DNA]</scope>
    <source>
        <strain evidence="5 6">BRTC-1</strain>
    </source>
</reference>
<feature type="domain" description="HTH arsR-type" evidence="4">
    <location>
        <begin position="10"/>
        <end position="104"/>
    </location>
</feature>
<evidence type="ECO:0000256" key="3">
    <source>
        <dbReference type="ARBA" id="ARBA00023163"/>
    </source>
</evidence>
<dbReference type="NCBIfam" id="NF033788">
    <property type="entry name" value="HTH_metalloreg"/>
    <property type="match status" value="1"/>
</dbReference>
<dbReference type="KEGG" id="ala:BFG52_01625"/>
<dbReference type="PROSITE" id="PS50987">
    <property type="entry name" value="HTH_ARSR_2"/>
    <property type="match status" value="1"/>
</dbReference>
<dbReference type="OrthoDB" id="9796124at2"/>
<dbReference type="EMBL" id="CP016895">
    <property type="protein sequence ID" value="AOA57177.1"/>
    <property type="molecule type" value="Genomic_DNA"/>
</dbReference>
<proteinExistence type="predicted"/>
<evidence type="ECO:0000256" key="2">
    <source>
        <dbReference type="ARBA" id="ARBA00023125"/>
    </source>
</evidence>
<dbReference type="SUPFAM" id="SSF46785">
    <property type="entry name" value="Winged helix' DNA-binding domain"/>
    <property type="match status" value="1"/>
</dbReference>
<dbReference type="Pfam" id="PF01022">
    <property type="entry name" value="HTH_5"/>
    <property type="match status" value="1"/>
</dbReference>
<dbReference type="STRING" id="1789224.BFG52_01625"/>
<dbReference type="PANTHER" id="PTHR43132:SF2">
    <property type="entry name" value="ARSENICAL RESISTANCE OPERON REPRESSOR ARSR-RELATED"/>
    <property type="match status" value="1"/>
</dbReference>
<evidence type="ECO:0000259" key="4">
    <source>
        <dbReference type="PROSITE" id="PS50987"/>
    </source>
</evidence>
<evidence type="ECO:0000313" key="6">
    <source>
        <dbReference type="Proteomes" id="UP000093391"/>
    </source>
</evidence>
<dbReference type="PANTHER" id="PTHR43132">
    <property type="entry name" value="ARSENICAL RESISTANCE OPERON REPRESSOR ARSR-RELATED"/>
    <property type="match status" value="1"/>
</dbReference>
<dbReference type="PRINTS" id="PR00778">
    <property type="entry name" value="HTHARSR"/>
</dbReference>